<comment type="caution">
    <text evidence="3">The sequence shown here is derived from an EMBL/GenBank/DDBJ whole genome shotgun (WGS) entry which is preliminary data.</text>
</comment>
<organism evidence="3 4">
    <name type="scientific">Candidatus Endonucleibacter bathymodioli</name>
    <dbReference type="NCBI Taxonomy" id="539814"/>
    <lineage>
        <taxon>Bacteria</taxon>
        <taxon>Pseudomonadati</taxon>
        <taxon>Pseudomonadota</taxon>
        <taxon>Gammaproteobacteria</taxon>
        <taxon>Oceanospirillales</taxon>
        <taxon>Endozoicomonadaceae</taxon>
        <taxon>Candidatus Endonucleibacter</taxon>
    </lineage>
</organism>
<evidence type="ECO:0000313" key="4">
    <source>
        <dbReference type="Proteomes" id="UP001178148"/>
    </source>
</evidence>
<dbReference type="GO" id="GO:0016301">
    <property type="term" value="F:kinase activity"/>
    <property type="evidence" value="ECO:0007669"/>
    <property type="project" value="UniProtKB-KW"/>
</dbReference>
<dbReference type="EMBL" id="JASXSV010000020">
    <property type="protein sequence ID" value="MDP0589746.1"/>
    <property type="molecule type" value="Genomic_DNA"/>
</dbReference>
<evidence type="ECO:0000256" key="1">
    <source>
        <dbReference type="ARBA" id="ARBA00022679"/>
    </source>
</evidence>
<evidence type="ECO:0000313" key="3">
    <source>
        <dbReference type="EMBL" id="MDP0589746.1"/>
    </source>
</evidence>
<dbReference type="SUPFAM" id="SSF56104">
    <property type="entry name" value="SAICAR synthase-like"/>
    <property type="match status" value="1"/>
</dbReference>
<sequence length="366" mass="40485">MIKPSGSHNEISSLDIESSKFNLKKAVQGLWKKYIVGMSSSKKKYSLDGSSGVLNNQDGRHGKNIADKPLFYRKVGGNNMVLSKINEDDEQSEVLCRGKSKDHLLKAKSRGAVAGHADKLVSLKYCIAKVTTDAEYDVYQNRDSNGLDSIIPKTKLAENLTPEEQSSIKDLEGQRGANEKILIMDKSGAMIDNKDKRELDIKIGSSTASVSQLEKSGSSKLKAICKKVKHKILDHATGSTENKYRLEGLNINGHKPIMSRIFLSRNSTKHIYNALNITGGKRAENIDKITKELMKIKDTLGKAGVTFVASSVLIVIDEKNPANTTVKLIDPAHPLKEGEDLTYQKTKDRFLHGVQCLIDDIQEMKF</sequence>
<dbReference type="Proteomes" id="UP001178148">
    <property type="component" value="Unassembled WGS sequence"/>
</dbReference>
<accession>A0AA90P0E2</accession>
<evidence type="ECO:0000256" key="2">
    <source>
        <dbReference type="ARBA" id="ARBA00022777"/>
    </source>
</evidence>
<dbReference type="Gene3D" id="3.30.470.160">
    <property type="entry name" value="Inositol polyphosphate kinase"/>
    <property type="match status" value="1"/>
</dbReference>
<proteinExistence type="predicted"/>
<dbReference type="PANTHER" id="PTHR12400">
    <property type="entry name" value="INOSITOL POLYPHOSPHATE KINASE"/>
    <property type="match status" value="1"/>
</dbReference>
<dbReference type="GO" id="GO:0032958">
    <property type="term" value="P:inositol phosphate biosynthetic process"/>
    <property type="evidence" value="ECO:0007669"/>
    <property type="project" value="InterPro"/>
</dbReference>
<dbReference type="AlphaFoldDB" id="A0AA90P0E2"/>
<name>A0AA90P0E2_9GAMM</name>
<protein>
    <submittedName>
        <fullName evidence="3">Inositol polyphosphate kinase family protein</fullName>
    </submittedName>
</protein>
<dbReference type="PANTHER" id="PTHR12400:SF21">
    <property type="entry name" value="KINASE"/>
    <property type="match status" value="1"/>
</dbReference>
<dbReference type="InterPro" id="IPR005522">
    <property type="entry name" value="IPK"/>
</dbReference>
<dbReference type="Pfam" id="PF03770">
    <property type="entry name" value="IPK"/>
    <property type="match status" value="1"/>
</dbReference>
<keyword evidence="4" id="KW-1185">Reference proteome</keyword>
<reference evidence="3 4" key="1">
    <citation type="journal article" date="2023" name="bioRxiv">
        <title>An intranuclear bacterial parasite of deep-sea mussels expresses apoptosis inhibitors acquired from its host.</title>
        <authorList>
            <person name="Gonzalez Porras M.A."/>
            <person name="Assie A."/>
            <person name="Tietjen M."/>
            <person name="Violette M."/>
            <person name="Kleiner M."/>
            <person name="Gruber-Vodicka H."/>
            <person name="Dubilier N."/>
            <person name="Leisch N."/>
        </authorList>
    </citation>
    <scope>NUCLEOTIDE SEQUENCE [LARGE SCALE GENOMIC DNA]</scope>
    <source>
        <strain evidence="3">IAP13</strain>
    </source>
</reference>
<gene>
    <name evidence="3" type="ORF">QS748_11375</name>
</gene>
<keyword evidence="1" id="KW-0808">Transferase</keyword>
<keyword evidence="2 3" id="KW-0418">Kinase</keyword>
<dbReference type="InterPro" id="IPR038286">
    <property type="entry name" value="IPK_sf"/>
</dbReference>